<name>A0AAV4LQX4_BABCB</name>
<evidence type="ECO:0000313" key="1">
    <source>
        <dbReference type="EMBL" id="GIX61154.1"/>
    </source>
</evidence>
<comment type="caution">
    <text evidence="1">The sequence shown here is derived from an EMBL/GenBank/DDBJ whole genome shotgun (WGS) entry which is preliminary data.</text>
</comment>
<dbReference type="RefSeq" id="XP_067713225.1">
    <property type="nucleotide sequence ID" value="XM_067857124.1"/>
</dbReference>
<dbReference type="GeneID" id="94192637"/>
<dbReference type="AlphaFoldDB" id="A0AAV4LQX4"/>
<gene>
    <name evidence="1" type="ORF">BcabD6B2_05890</name>
</gene>
<dbReference type="EMBL" id="BPLF01000001">
    <property type="protein sequence ID" value="GIX61154.1"/>
    <property type="molecule type" value="Genomic_DNA"/>
</dbReference>
<reference evidence="1 2" key="1">
    <citation type="submission" date="2021-06" db="EMBL/GenBank/DDBJ databases">
        <title>Genome sequence of Babesia caballi.</title>
        <authorList>
            <person name="Yamagishi J."/>
            <person name="Kidaka T."/>
            <person name="Ochi A."/>
        </authorList>
    </citation>
    <scope>NUCLEOTIDE SEQUENCE [LARGE SCALE GENOMIC DNA]</scope>
    <source>
        <strain evidence="1">USDA-D6B2</strain>
    </source>
</reference>
<proteinExistence type="predicted"/>
<organism evidence="1 2">
    <name type="scientific">Babesia caballi</name>
    <dbReference type="NCBI Taxonomy" id="5871"/>
    <lineage>
        <taxon>Eukaryota</taxon>
        <taxon>Sar</taxon>
        <taxon>Alveolata</taxon>
        <taxon>Apicomplexa</taxon>
        <taxon>Aconoidasida</taxon>
        <taxon>Piroplasmida</taxon>
        <taxon>Babesiidae</taxon>
        <taxon>Babesia</taxon>
    </lineage>
</organism>
<dbReference type="Proteomes" id="UP001497744">
    <property type="component" value="Unassembled WGS sequence"/>
</dbReference>
<evidence type="ECO:0000313" key="2">
    <source>
        <dbReference type="Proteomes" id="UP001497744"/>
    </source>
</evidence>
<keyword evidence="2" id="KW-1185">Reference proteome</keyword>
<sequence>MRRRQGTIKAVVQRTEKSGVGMLYGGGGASQLSKPTERGLDHFRGLVAVEMICNISMPNHKVLKVGTTPSAVEPLRLPPALIPGLLTLPIQVCQPVVIEREAAKEDFGNLFLVIISVPIRRHVRRLVTVLLQLVQKILRAVVHGGGEDLFESFSAPIGAKLFIIIFNCIDLLANIAPITIGGDKGGEAGL</sequence>
<accession>A0AAV4LQX4</accession>
<protein>
    <submittedName>
        <fullName evidence="1">Amino acid adenylation domain-containing protein</fullName>
    </submittedName>
</protein>